<accession>A0ABX1W106</accession>
<sequence length="86" mass="10023">MLELVNRERRKRGLQTLKPDPELTKVARDHSVDMLQRGYFSHYPRGVGSVRQDAKRRRTLFNRWRKHSYYPNPAHGAHGANELAGA</sequence>
<feature type="domain" description="SCP" evidence="1">
    <location>
        <begin position="2"/>
        <end position="54"/>
    </location>
</feature>
<dbReference type="Proteomes" id="UP000566071">
    <property type="component" value="Unassembled WGS sequence"/>
</dbReference>
<dbReference type="EMBL" id="JABFCR010000013">
    <property type="protein sequence ID" value="NNU33539.1"/>
    <property type="molecule type" value="Genomic_DNA"/>
</dbReference>
<protein>
    <submittedName>
        <fullName evidence="2">CAP domain-containing protein</fullName>
    </submittedName>
</protein>
<keyword evidence="3" id="KW-1185">Reference proteome</keyword>
<dbReference type="SUPFAM" id="SSF55797">
    <property type="entry name" value="PR-1-like"/>
    <property type="match status" value="1"/>
</dbReference>
<evidence type="ECO:0000313" key="3">
    <source>
        <dbReference type="Proteomes" id="UP000566071"/>
    </source>
</evidence>
<proteinExistence type="predicted"/>
<dbReference type="Pfam" id="PF00188">
    <property type="entry name" value="CAP"/>
    <property type="match status" value="1"/>
</dbReference>
<reference evidence="2 3" key="1">
    <citation type="submission" date="2020-05" db="EMBL/GenBank/DDBJ databases">
        <authorList>
            <person name="Khan S.A."/>
            <person name="Jeon C.O."/>
            <person name="Chun B.H."/>
        </authorList>
    </citation>
    <scope>NUCLEOTIDE SEQUENCE [LARGE SCALE GENOMIC DNA]</scope>
    <source>
        <strain evidence="2 3">S1162</strain>
    </source>
</reference>
<organism evidence="2 3">
    <name type="scientific">Mucilaginibacter humi</name>
    <dbReference type="NCBI Taxonomy" id="2732510"/>
    <lineage>
        <taxon>Bacteria</taxon>
        <taxon>Pseudomonadati</taxon>
        <taxon>Bacteroidota</taxon>
        <taxon>Sphingobacteriia</taxon>
        <taxon>Sphingobacteriales</taxon>
        <taxon>Sphingobacteriaceae</taxon>
        <taxon>Mucilaginibacter</taxon>
    </lineage>
</organism>
<dbReference type="Gene3D" id="3.40.33.10">
    <property type="entry name" value="CAP"/>
    <property type="match status" value="1"/>
</dbReference>
<dbReference type="CDD" id="cd05379">
    <property type="entry name" value="CAP_bacterial"/>
    <property type="match status" value="1"/>
</dbReference>
<evidence type="ECO:0000313" key="2">
    <source>
        <dbReference type="EMBL" id="NNU33539.1"/>
    </source>
</evidence>
<comment type="caution">
    <text evidence="2">The sequence shown here is derived from an EMBL/GenBank/DDBJ whole genome shotgun (WGS) entry which is preliminary data.</text>
</comment>
<dbReference type="InterPro" id="IPR035940">
    <property type="entry name" value="CAP_sf"/>
</dbReference>
<evidence type="ECO:0000259" key="1">
    <source>
        <dbReference type="Pfam" id="PF00188"/>
    </source>
</evidence>
<name>A0ABX1W106_9SPHI</name>
<dbReference type="InterPro" id="IPR014044">
    <property type="entry name" value="CAP_dom"/>
</dbReference>
<gene>
    <name evidence="2" type="ORF">HK413_04150</name>
</gene>